<keyword evidence="4" id="KW-1185">Reference proteome</keyword>
<feature type="chain" id="PRO_5002219988" evidence="2">
    <location>
        <begin position="22"/>
        <end position="137"/>
    </location>
</feature>
<feature type="region of interest" description="Disordered" evidence="1">
    <location>
        <begin position="49"/>
        <end position="71"/>
    </location>
</feature>
<proteinExistence type="predicted"/>
<protein>
    <submittedName>
        <fullName evidence="3">Uncharacterized protein</fullName>
    </submittedName>
</protein>
<gene>
    <name evidence="3" type="ORF">GYMLUDRAFT_252020</name>
</gene>
<evidence type="ECO:0000313" key="3">
    <source>
        <dbReference type="EMBL" id="KIK51497.1"/>
    </source>
</evidence>
<accession>A0A0D0C1D1</accession>
<dbReference type="Proteomes" id="UP000053593">
    <property type="component" value="Unassembled WGS sequence"/>
</dbReference>
<evidence type="ECO:0000256" key="2">
    <source>
        <dbReference type="SAM" id="SignalP"/>
    </source>
</evidence>
<evidence type="ECO:0000256" key="1">
    <source>
        <dbReference type="SAM" id="MobiDB-lite"/>
    </source>
</evidence>
<sequence>MFISIPILVTLASLAASGAAAAIPRANQYSDTDKTGAGSTNSFDLNVSSSASEQLAGGPQALDPVDGNPKRLSASWTGKRLIGTALGRNLNPLACEIDDRGNAEDGGENNGDIDEEGLFLSPLCASLLQSLNRERIE</sequence>
<reference evidence="3 4" key="1">
    <citation type="submission" date="2014-04" db="EMBL/GenBank/DDBJ databases">
        <title>Evolutionary Origins and Diversification of the Mycorrhizal Mutualists.</title>
        <authorList>
            <consortium name="DOE Joint Genome Institute"/>
            <consortium name="Mycorrhizal Genomics Consortium"/>
            <person name="Kohler A."/>
            <person name="Kuo A."/>
            <person name="Nagy L.G."/>
            <person name="Floudas D."/>
            <person name="Copeland A."/>
            <person name="Barry K.W."/>
            <person name="Cichocki N."/>
            <person name="Veneault-Fourrey C."/>
            <person name="LaButti K."/>
            <person name="Lindquist E.A."/>
            <person name="Lipzen A."/>
            <person name="Lundell T."/>
            <person name="Morin E."/>
            <person name="Murat C."/>
            <person name="Riley R."/>
            <person name="Ohm R."/>
            <person name="Sun H."/>
            <person name="Tunlid A."/>
            <person name="Henrissat B."/>
            <person name="Grigoriev I.V."/>
            <person name="Hibbett D.S."/>
            <person name="Martin F."/>
        </authorList>
    </citation>
    <scope>NUCLEOTIDE SEQUENCE [LARGE SCALE GENOMIC DNA]</scope>
    <source>
        <strain evidence="3 4">FD-317 M1</strain>
    </source>
</reference>
<dbReference type="HOGENOM" id="CLU_1865339_0_0_1"/>
<evidence type="ECO:0000313" key="4">
    <source>
        <dbReference type="Proteomes" id="UP000053593"/>
    </source>
</evidence>
<feature type="signal peptide" evidence="2">
    <location>
        <begin position="1"/>
        <end position="21"/>
    </location>
</feature>
<name>A0A0D0C1D1_9AGAR</name>
<dbReference type="EMBL" id="KN834862">
    <property type="protein sequence ID" value="KIK51497.1"/>
    <property type="molecule type" value="Genomic_DNA"/>
</dbReference>
<keyword evidence="2" id="KW-0732">Signal</keyword>
<organism evidence="3 4">
    <name type="scientific">Collybiopsis luxurians FD-317 M1</name>
    <dbReference type="NCBI Taxonomy" id="944289"/>
    <lineage>
        <taxon>Eukaryota</taxon>
        <taxon>Fungi</taxon>
        <taxon>Dikarya</taxon>
        <taxon>Basidiomycota</taxon>
        <taxon>Agaricomycotina</taxon>
        <taxon>Agaricomycetes</taxon>
        <taxon>Agaricomycetidae</taxon>
        <taxon>Agaricales</taxon>
        <taxon>Marasmiineae</taxon>
        <taxon>Omphalotaceae</taxon>
        <taxon>Collybiopsis</taxon>
        <taxon>Collybiopsis luxurians</taxon>
    </lineage>
</organism>
<dbReference type="AlphaFoldDB" id="A0A0D0C1D1"/>